<organism evidence="1 2">
    <name type="scientific">Lachancea lanzarotensis</name>
    <dbReference type="NCBI Taxonomy" id="1245769"/>
    <lineage>
        <taxon>Eukaryota</taxon>
        <taxon>Fungi</taxon>
        <taxon>Dikarya</taxon>
        <taxon>Ascomycota</taxon>
        <taxon>Saccharomycotina</taxon>
        <taxon>Saccharomycetes</taxon>
        <taxon>Saccharomycetales</taxon>
        <taxon>Saccharomycetaceae</taxon>
        <taxon>Lachancea</taxon>
    </lineage>
</organism>
<sequence>MLSRHGSTVVRFRRINSWRWIGPRDFHFDLTQHQPRDVVTYVNSQLAKREVDGLKTLKNKLERHLQRDYKKFVAEMRLANVLQSDIVQMIFFQSAGPRQYKAFVASIHAVLDSEASVEQKKSQLYTLVELQGSLYPQLARENGILAPGCFHEWFWAHLDRSETFKHFHFLIENNVLLGSRPAHRFLVRLLKGSQIEQQLASFQIFLNSPLHHSEYQKRLTTLYTFAQINMITDAVLSKKDLRHTKVYFTALLDRLESWELNNPGLTQEKRVAFFVKFTNTLSKYLKESGNFDMFQSTFKLILGLIQSQNLDIRLLHKPFLLAISWLRKLNKPSQALKLISLAQELSLQSSFKFKQSLIGELVSTLRSFNDPKMTLSYVATVYRNPGTIKLLNELGLWGLLHHGSIHQLQPSQLEADAKSLMVQKSEVSHFLTKNLIPNAVVMTELYRVTLHFMQNTTSSMEFKQLIITLYQHYKRTFEQTPQYFIYPDCGILNVLIYHLRFSLKEDRLAYQILEDFFKTEPHISCTRGSPFGLAMYQNNTITKTELSSLFVLMDRNHLKLDFKTICAMVFYHLRAGQVDDAHSWYIKLTSTGFPISHKLLIKRAVEYGWELPENTDTSFLEEANENTIDTVNTVEGLEDLVTDDLMEEEIDVTSAFAEELVNSLSSFKMQKNAGS</sequence>
<dbReference type="GeneID" id="34684091"/>
<evidence type="ECO:0000313" key="1">
    <source>
        <dbReference type="EMBL" id="CEP60687.1"/>
    </source>
</evidence>
<proteinExistence type="predicted"/>
<dbReference type="EMBL" id="LN736360">
    <property type="protein sequence ID" value="CEP60687.1"/>
    <property type="molecule type" value="Genomic_DNA"/>
</dbReference>
<protein>
    <submittedName>
        <fullName evidence="1">LALA0S01e16666g1_1</fullName>
    </submittedName>
</protein>
<evidence type="ECO:0000313" key="2">
    <source>
        <dbReference type="Proteomes" id="UP000054304"/>
    </source>
</evidence>
<dbReference type="OrthoDB" id="4064138at2759"/>
<dbReference type="AlphaFoldDB" id="A0A0C7MYQ6"/>
<name>A0A0C7MYQ6_9SACH</name>
<dbReference type="Proteomes" id="UP000054304">
    <property type="component" value="Unassembled WGS sequence"/>
</dbReference>
<keyword evidence="2" id="KW-1185">Reference proteome</keyword>
<dbReference type="RefSeq" id="XP_022626929.1">
    <property type="nucleotide sequence ID" value="XM_022774875.1"/>
</dbReference>
<reference evidence="1 2" key="1">
    <citation type="submission" date="2014-12" db="EMBL/GenBank/DDBJ databases">
        <authorList>
            <person name="Neuveglise Cecile"/>
        </authorList>
    </citation>
    <scope>NUCLEOTIDE SEQUENCE [LARGE SCALE GENOMIC DNA]</scope>
    <source>
        <strain evidence="1 2">CBS 12615</strain>
    </source>
</reference>
<gene>
    <name evidence="1" type="ORF">LALA0_S01e16666g</name>
</gene>
<accession>A0A0C7MYQ6</accession>
<dbReference type="HOGENOM" id="CLU_024415_0_0_1"/>